<evidence type="ECO:0000259" key="7">
    <source>
        <dbReference type="Pfam" id="PF02687"/>
    </source>
</evidence>
<keyword evidence="4 6" id="KW-1133">Transmembrane helix</keyword>
<dbReference type="PANTHER" id="PTHR46795:SF1">
    <property type="entry name" value="ABC TRANSPORTER PERMEASE PROTEIN"/>
    <property type="match status" value="1"/>
</dbReference>
<feature type="transmembrane region" description="Helical" evidence="6">
    <location>
        <begin position="324"/>
        <end position="349"/>
    </location>
</feature>
<dbReference type="Proteomes" id="UP000304148">
    <property type="component" value="Chromosome"/>
</dbReference>
<dbReference type="PANTHER" id="PTHR46795">
    <property type="entry name" value="ABC TRANSPORTER PERMEASE-RELATED-RELATED"/>
    <property type="match status" value="1"/>
</dbReference>
<dbReference type="Pfam" id="PF02687">
    <property type="entry name" value="FtsX"/>
    <property type="match status" value="2"/>
</dbReference>
<evidence type="ECO:0000256" key="1">
    <source>
        <dbReference type="ARBA" id="ARBA00004651"/>
    </source>
</evidence>
<feature type="domain" description="ABC3 transporter permease C-terminal" evidence="7">
    <location>
        <begin position="64"/>
        <end position="174"/>
    </location>
</feature>
<keyword evidence="5 6" id="KW-0472">Membrane</keyword>
<name>A0A383RLM6_PAEAL</name>
<feature type="transmembrane region" description="Helical" evidence="6">
    <location>
        <begin position="20"/>
        <end position="38"/>
    </location>
</feature>
<feature type="transmembrane region" description="Helical" evidence="6">
    <location>
        <begin position="282"/>
        <end position="304"/>
    </location>
</feature>
<feature type="transmembrane region" description="Helical" evidence="6">
    <location>
        <begin position="377"/>
        <end position="402"/>
    </location>
</feature>
<evidence type="ECO:0000256" key="4">
    <source>
        <dbReference type="ARBA" id="ARBA00022989"/>
    </source>
</evidence>
<dbReference type="RefSeq" id="WP_232055751.1">
    <property type="nucleotide sequence ID" value="NZ_LS992241.1"/>
</dbReference>
<keyword evidence="3 6" id="KW-0812">Transmembrane</keyword>
<organism evidence="8 9">
    <name type="scientific">Paenibacillus alvei</name>
    <name type="common">Bacillus alvei</name>
    <dbReference type="NCBI Taxonomy" id="44250"/>
    <lineage>
        <taxon>Bacteria</taxon>
        <taxon>Bacillati</taxon>
        <taxon>Bacillota</taxon>
        <taxon>Bacilli</taxon>
        <taxon>Bacillales</taxon>
        <taxon>Paenibacillaceae</taxon>
        <taxon>Paenibacillus</taxon>
    </lineage>
</organism>
<dbReference type="InterPro" id="IPR052536">
    <property type="entry name" value="ABC-4_Integral_Memb_Prot"/>
</dbReference>
<evidence type="ECO:0000256" key="5">
    <source>
        <dbReference type="ARBA" id="ARBA00023136"/>
    </source>
</evidence>
<gene>
    <name evidence="8" type="ORF">PBLR_15719</name>
</gene>
<feature type="transmembrane region" description="Helical" evidence="6">
    <location>
        <begin position="154"/>
        <end position="175"/>
    </location>
</feature>
<feature type="transmembrane region" description="Helical" evidence="6">
    <location>
        <begin position="58"/>
        <end position="76"/>
    </location>
</feature>
<evidence type="ECO:0000256" key="2">
    <source>
        <dbReference type="ARBA" id="ARBA00022475"/>
    </source>
</evidence>
<feature type="transmembrane region" description="Helical" evidence="6">
    <location>
        <begin position="196"/>
        <end position="216"/>
    </location>
</feature>
<dbReference type="InterPro" id="IPR003838">
    <property type="entry name" value="ABC3_permease_C"/>
</dbReference>
<dbReference type="EMBL" id="LS992241">
    <property type="protein sequence ID" value="SYX87289.1"/>
    <property type="molecule type" value="Genomic_DNA"/>
</dbReference>
<evidence type="ECO:0000313" key="9">
    <source>
        <dbReference type="Proteomes" id="UP000304148"/>
    </source>
</evidence>
<reference evidence="9" key="1">
    <citation type="submission" date="2018-08" db="EMBL/GenBank/DDBJ databases">
        <authorList>
            <person name="Chevrot R."/>
        </authorList>
    </citation>
    <scope>NUCLEOTIDE SEQUENCE [LARGE SCALE GENOMIC DNA]</scope>
</reference>
<keyword evidence="2" id="KW-1003">Cell membrane</keyword>
<feature type="transmembrane region" description="Helical" evidence="6">
    <location>
        <begin position="111"/>
        <end position="134"/>
    </location>
</feature>
<feature type="domain" description="ABC3 transporter permease C-terminal" evidence="7">
    <location>
        <begin position="334"/>
        <end position="435"/>
    </location>
</feature>
<protein>
    <submittedName>
        <fullName evidence="8">Putative ABC transport system permease protein</fullName>
    </submittedName>
</protein>
<evidence type="ECO:0000256" key="3">
    <source>
        <dbReference type="ARBA" id="ARBA00022692"/>
    </source>
</evidence>
<evidence type="ECO:0000313" key="8">
    <source>
        <dbReference type="EMBL" id="SYX87289.1"/>
    </source>
</evidence>
<feature type="transmembrane region" description="Helical" evidence="6">
    <location>
        <begin position="228"/>
        <end position="252"/>
    </location>
</feature>
<dbReference type="AlphaFoldDB" id="A0A383RLM6"/>
<accession>A0A383RLM6</accession>
<sequence length="456" mass="51032">MTIRALALRNIRGNWRSCCAFFLSSTFSVMVFYMFAAFRFHPDVMNGHILGADSVRQGMMFCQYIIIIFSVLFVLYSSSAFIRTRRQEFGLLTLFGMTRWQLCRLIVYEHASIAVSAIGLGIGSGIAFSKLFFMTLEVLLDREVSIIFTVPMEALGLTVVCFALLFAVISVWAACKTGHGEIVDMLEASRKPAEQADFSHGLAALAVICLGTAYGLALSINMRNFPLLAMPVMISVTIGTYLFFTQFTLLVLHSVQRSPRFYYHRTTMIIVGQLSSRLKSNAMMLFLVSMLSAVMVTASGAIYMMKRAVQFDGYRTQYENAQGLMGLTMFIGLFISLLFFMAAGSVIYFKLFTEIREDQAHCKALSRIGLTEGEIRGIVMAQIGILFFAPCIVGTIHALIAMKALDNLLMLSNWSYSFAVIGIYLVMHTIYFLITCHDYMNSILRGAFGQRMGRNL</sequence>
<evidence type="ECO:0000256" key="6">
    <source>
        <dbReference type="SAM" id="Phobius"/>
    </source>
</evidence>
<dbReference type="GO" id="GO:0005886">
    <property type="term" value="C:plasma membrane"/>
    <property type="evidence" value="ECO:0007669"/>
    <property type="project" value="UniProtKB-SubCell"/>
</dbReference>
<feature type="transmembrane region" description="Helical" evidence="6">
    <location>
        <begin position="414"/>
        <end position="434"/>
    </location>
</feature>
<proteinExistence type="predicted"/>
<comment type="subcellular location">
    <subcellularLocation>
        <location evidence="1">Cell membrane</location>
        <topology evidence="1">Multi-pass membrane protein</topology>
    </subcellularLocation>
</comment>